<protein>
    <submittedName>
        <fullName evidence="15">TonB-dependent receptor</fullName>
    </submittedName>
</protein>
<dbReference type="Gene3D" id="2.170.130.10">
    <property type="entry name" value="TonB-dependent receptor, plug domain"/>
    <property type="match status" value="1"/>
</dbReference>
<dbReference type="PANTHER" id="PTHR47234">
    <property type="match status" value="1"/>
</dbReference>
<dbReference type="RefSeq" id="WP_394512204.1">
    <property type="nucleotide sequence ID" value="NZ_JBIGHX010000006.1"/>
</dbReference>
<dbReference type="CDD" id="cd01347">
    <property type="entry name" value="ligand_gated_channel"/>
    <property type="match status" value="1"/>
</dbReference>
<keyword evidence="9 10" id="KW-0998">Cell outer membrane</keyword>
<keyword evidence="6 11" id="KW-0798">TonB box</keyword>
<dbReference type="InterPro" id="IPR039426">
    <property type="entry name" value="TonB-dep_rcpt-like"/>
</dbReference>
<sequence>MTPARSFSLHTLAHAALLTVTALTAHAQDQKLERVEVTGSSIKRIDGEAALPVDVIKRADIDKAGVTTAAELLQKITSNVGGLTDGASVTDQTGGQRGFNGANLRGLGVSSTLVLLNGRRLANFASPGDNAGVDLNNIPAGAIQRVEVLKDGASAIYGTDAMGGVINFITRKDYQGADLSVYGLRTQDGGAGKTTFSASGGFGDLARDRFNVFAALDVQRLDALDASQRDFIQEYSLPTRLPPQTSSNSFPANVDLTSGQLSALNAFVLANPNTALKGSNANGTWNPGGVNSGSRRVNFGKASCTGGLNPNSVQPLGLGGREGCSYDYVAGSEIYPKSDKASVIGRATFQLADEHQLFIEALFAKTDTDYAASPATARFRTSAGITLPASLQAVTGVTGAVDFRFRLEDAGKRVSRVESQATRLVAGANGRFADWDYDVALNHSVNKATDTNLDGWVSLTKLQDGIKAGAYNPFQRASDASAGRAFMNSIRIDGAARIAEGSSTSVDGKLTRALATLAGGDLMLAVGAELRREKLQFRATDALKSNDVNNDRSSSGPLLADTDHHRNVTGAFAELSAPFTKQWEGQLALRHDRYDGIYDAATNTTSPKLNTTNPKLGLSFRPDRTLLARASYGTGFRAPTVSELFRPLRSGITASFVKDPVSGEVAQMAVDRYSNPALKPEKSKQFNLGLVFEPAPSWNGSVDYWAIRKTDIISEIGEETIFTNPVYYNDPTIVKRFSDGFVDTVVVKKENRGKLNTAGLDVALAWRGENTAYGRFGASLAGTLITQYKFNTDPRSPMVDGLGKFRDDKAVQRWRHKLSVDWDLRDVGLTLANTYLSGYRDQNTPGLAAPEWNDRDVKPYSLWDLTGSYRITPQLRLRAGVLNLADTAPPFTNQSRYFQVTWDPTYGDPRGRSYFVSLSYAMR</sequence>
<dbReference type="Proteomes" id="UP001606302">
    <property type="component" value="Unassembled WGS sequence"/>
</dbReference>
<evidence type="ECO:0000256" key="4">
    <source>
        <dbReference type="ARBA" id="ARBA00022452"/>
    </source>
</evidence>
<evidence type="ECO:0000256" key="8">
    <source>
        <dbReference type="ARBA" id="ARBA00023170"/>
    </source>
</evidence>
<dbReference type="EMBL" id="JBIGHX010000006">
    <property type="protein sequence ID" value="MFG6463264.1"/>
    <property type="molecule type" value="Genomic_DNA"/>
</dbReference>
<evidence type="ECO:0000256" key="12">
    <source>
        <dbReference type="SAM" id="SignalP"/>
    </source>
</evidence>
<proteinExistence type="inferred from homology"/>
<evidence type="ECO:0000313" key="16">
    <source>
        <dbReference type="Proteomes" id="UP001606302"/>
    </source>
</evidence>
<feature type="domain" description="TonB-dependent receptor-like beta-barrel" evidence="13">
    <location>
        <begin position="429"/>
        <end position="884"/>
    </location>
</feature>
<dbReference type="InterPro" id="IPR036942">
    <property type="entry name" value="Beta-barrel_TonB_sf"/>
</dbReference>
<dbReference type="PROSITE" id="PS52016">
    <property type="entry name" value="TONB_DEPENDENT_REC_3"/>
    <property type="match status" value="1"/>
</dbReference>
<name>A0ABW7GMS1_9BURK</name>
<evidence type="ECO:0000313" key="15">
    <source>
        <dbReference type="EMBL" id="MFG6463264.1"/>
    </source>
</evidence>
<comment type="subcellular location">
    <subcellularLocation>
        <location evidence="1 10">Cell outer membrane</location>
        <topology evidence="1 10">Multi-pass membrane protein</topology>
    </subcellularLocation>
</comment>
<evidence type="ECO:0000259" key="13">
    <source>
        <dbReference type="Pfam" id="PF00593"/>
    </source>
</evidence>
<dbReference type="SUPFAM" id="SSF56935">
    <property type="entry name" value="Porins"/>
    <property type="match status" value="1"/>
</dbReference>
<gene>
    <name evidence="15" type="ORF">ACG04Q_16955</name>
</gene>
<dbReference type="PANTHER" id="PTHR47234:SF2">
    <property type="entry name" value="TONB-DEPENDENT RECEPTOR"/>
    <property type="match status" value="1"/>
</dbReference>
<dbReference type="Pfam" id="PF00593">
    <property type="entry name" value="TonB_dep_Rec_b-barrel"/>
    <property type="match status" value="1"/>
</dbReference>
<comment type="caution">
    <text evidence="15">The sequence shown here is derived from an EMBL/GenBank/DDBJ whole genome shotgun (WGS) entry which is preliminary data.</text>
</comment>
<keyword evidence="7 10" id="KW-0472">Membrane</keyword>
<evidence type="ECO:0000256" key="2">
    <source>
        <dbReference type="ARBA" id="ARBA00009810"/>
    </source>
</evidence>
<keyword evidence="16" id="KW-1185">Reference proteome</keyword>
<organism evidence="15 16">
    <name type="scientific">Pelomonas lactea</name>
    <dbReference type="NCBI Taxonomy" id="3299030"/>
    <lineage>
        <taxon>Bacteria</taxon>
        <taxon>Pseudomonadati</taxon>
        <taxon>Pseudomonadota</taxon>
        <taxon>Betaproteobacteria</taxon>
        <taxon>Burkholderiales</taxon>
        <taxon>Sphaerotilaceae</taxon>
        <taxon>Roseateles</taxon>
    </lineage>
</organism>
<keyword evidence="12" id="KW-0732">Signal</keyword>
<accession>A0ABW7GMS1</accession>
<keyword evidence="4 10" id="KW-1134">Transmembrane beta strand</keyword>
<feature type="chain" id="PRO_5045616604" evidence="12">
    <location>
        <begin position="28"/>
        <end position="923"/>
    </location>
</feature>
<keyword evidence="5 10" id="KW-0812">Transmembrane</keyword>
<evidence type="ECO:0000256" key="5">
    <source>
        <dbReference type="ARBA" id="ARBA00022692"/>
    </source>
</evidence>
<evidence type="ECO:0000256" key="1">
    <source>
        <dbReference type="ARBA" id="ARBA00004571"/>
    </source>
</evidence>
<feature type="domain" description="TonB-dependent receptor plug" evidence="14">
    <location>
        <begin position="50"/>
        <end position="165"/>
    </location>
</feature>
<evidence type="ECO:0000256" key="7">
    <source>
        <dbReference type="ARBA" id="ARBA00023136"/>
    </source>
</evidence>
<evidence type="ECO:0000256" key="6">
    <source>
        <dbReference type="ARBA" id="ARBA00023077"/>
    </source>
</evidence>
<evidence type="ECO:0000259" key="14">
    <source>
        <dbReference type="Pfam" id="PF07715"/>
    </source>
</evidence>
<evidence type="ECO:0000256" key="11">
    <source>
        <dbReference type="RuleBase" id="RU003357"/>
    </source>
</evidence>
<evidence type="ECO:0000256" key="9">
    <source>
        <dbReference type="ARBA" id="ARBA00023237"/>
    </source>
</evidence>
<feature type="signal peptide" evidence="12">
    <location>
        <begin position="1"/>
        <end position="27"/>
    </location>
</feature>
<evidence type="ECO:0000256" key="3">
    <source>
        <dbReference type="ARBA" id="ARBA00022448"/>
    </source>
</evidence>
<keyword evidence="3 10" id="KW-0813">Transport</keyword>
<dbReference type="InterPro" id="IPR012910">
    <property type="entry name" value="Plug_dom"/>
</dbReference>
<keyword evidence="8 15" id="KW-0675">Receptor</keyword>
<dbReference type="InterPro" id="IPR000531">
    <property type="entry name" value="Beta-barrel_TonB"/>
</dbReference>
<comment type="similarity">
    <text evidence="2 10 11">Belongs to the TonB-dependent receptor family.</text>
</comment>
<evidence type="ECO:0000256" key="10">
    <source>
        <dbReference type="PROSITE-ProRule" id="PRU01360"/>
    </source>
</evidence>
<reference evidence="15 16" key="1">
    <citation type="submission" date="2024-08" db="EMBL/GenBank/DDBJ databases">
        <authorList>
            <person name="Lu H."/>
        </authorList>
    </citation>
    <scope>NUCLEOTIDE SEQUENCE [LARGE SCALE GENOMIC DNA]</scope>
    <source>
        <strain evidence="15 16">DXS20W</strain>
    </source>
</reference>
<dbReference type="InterPro" id="IPR037066">
    <property type="entry name" value="Plug_dom_sf"/>
</dbReference>
<dbReference type="Pfam" id="PF07715">
    <property type="entry name" value="Plug"/>
    <property type="match status" value="1"/>
</dbReference>
<dbReference type="Gene3D" id="2.40.170.20">
    <property type="entry name" value="TonB-dependent receptor, beta-barrel domain"/>
    <property type="match status" value="1"/>
</dbReference>